<gene>
    <name evidence="3" type="ORF">UV59_C0002G0031</name>
</gene>
<dbReference type="Pfam" id="PF01551">
    <property type="entry name" value="Peptidase_M23"/>
    <property type="match status" value="1"/>
</dbReference>
<dbReference type="InterPro" id="IPR011055">
    <property type="entry name" value="Dup_hybrid_motif"/>
</dbReference>
<dbReference type="SUPFAM" id="SSF51261">
    <property type="entry name" value="Duplicated hybrid motif"/>
    <property type="match status" value="1"/>
</dbReference>
<feature type="region of interest" description="Disordered" evidence="1">
    <location>
        <begin position="199"/>
        <end position="218"/>
    </location>
</feature>
<dbReference type="InterPro" id="IPR016047">
    <property type="entry name" value="M23ase_b-sheet_dom"/>
</dbReference>
<evidence type="ECO:0000313" key="4">
    <source>
        <dbReference type="Proteomes" id="UP000034543"/>
    </source>
</evidence>
<reference evidence="3 4" key="1">
    <citation type="journal article" date="2015" name="Nature">
        <title>rRNA introns, odd ribosomes, and small enigmatic genomes across a large radiation of phyla.</title>
        <authorList>
            <person name="Brown C.T."/>
            <person name="Hug L.A."/>
            <person name="Thomas B.C."/>
            <person name="Sharon I."/>
            <person name="Castelle C.J."/>
            <person name="Singh A."/>
            <person name="Wilkins M.J."/>
            <person name="Williams K.H."/>
            <person name="Banfield J.F."/>
        </authorList>
    </citation>
    <scope>NUCLEOTIDE SEQUENCE [LARGE SCALE GENOMIC DNA]</scope>
</reference>
<dbReference type="Gene3D" id="2.70.70.10">
    <property type="entry name" value="Glucose Permease (Domain IIA)"/>
    <property type="match status" value="1"/>
</dbReference>
<evidence type="ECO:0000259" key="2">
    <source>
        <dbReference type="Pfam" id="PF01551"/>
    </source>
</evidence>
<dbReference type="PANTHER" id="PTHR21666:SF270">
    <property type="entry name" value="MUREIN HYDROLASE ACTIVATOR ENVC"/>
    <property type="match status" value="1"/>
</dbReference>
<dbReference type="GO" id="GO:0004222">
    <property type="term" value="F:metalloendopeptidase activity"/>
    <property type="evidence" value="ECO:0007669"/>
    <property type="project" value="TreeGrafter"/>
</dbReference>
<dbReference type="STRING" id="1618436.UV59_C0002G0031"/>
<feature type="domain" description="M23ase beta-sheet core" evidence="2">
    <location>
        <begin position="81"/>
        <end position="175"/>
    </location>
</feature>
<dbReference type="AlphaFoldDB" id="A0A0G1ESV1"/>
<dbReference type="CDD" id="cd12797">
    <property type="entry name" value="M23_peptidase"/>
    <property type="match status" value="1"/>
</dbReference>
<name>A0A0G1ESV1_9BACT</name>
<evidence type="ECO:0000313" key="3">
    <source>
        <dbReference type="EMBL" id="KKS86156.1"/>
    </source>
</evidence>
<proteinExistence type="predicted"/>
<evidence type="ECO:0000256" key="1">
    <source>
        <dbReference type="SAM" id="MobiDB-lite"/>
    </source>
</evidence>
<accession>A0A0G1ESV1</accession>
<dbReference type="PANTHER" id="PTHR21666">
    <property type="entry name" value="PEPTIDASE-RELATED"/>
    <property type="match status" value="1"/>
</dbReference>
<comment type="caution">
    <text evidence="3">The sequence shown here is derived from an EMBL/GenBank/DDBJ whole genome shotgun (WGS) entry which is preliminary data.</text>
</comment>
<dbReference type="InterPro" id="IPR050570">
    <property type="entry name" value="Cell_wall_metabolism_enzyme"/>
</dbReference>
<dbReference type="Proteomes" id="UP000034543">
    <property type="component" value="Unassembled WGS sequence"/>
</dbReference>
<organism evidence="3 4">
    <name type="scientific">Candidatus Gottesmanbacteria bacterium GW2011_GWA1_43_11</name>
    <dbReference type="NCBI Taxonomy" id="1618436"/>
    <lineage>
        <taxon>Bacteria</taxon>
        <taxon>Candidatus Gottesmaniibacteriota</taxon>
    </lineage>
</organism>
<protein>
    <submittedName>
        <fullName evidence="3">Peptidase M23</fullName>
    </submittedName>
</protein>
<dbReference type="EMBL" id="LCFB01000002">
    <property type="protein sequence ID" value="KKS86156.1"/>
    <property type="molecule type" value="Genomic_DNA"/>
</dbReference>
<sequence length="218" mass="23926">MSLWASRLFERTGIKRFFGVNLVAAVFITGVISPETDKLFSQLALETKVSANPIEATTTTLTTYELPLVNFRISQSFSFWHPGIDMTAPLGTPIYAIEAGLVEFADSSLLGYGRHVIINHEREIQSLYGHMSEVKTIAGTRVNRGELIGKVGSTGWSSGNHLHLELRQNGTPINPFDVLPIKLDEVVWDSTASAQSKSQLTSHTVPDWATRPAVTTSN</sequence>